<dbReference type="AlphaFoldDB" id="A0A4Y1WX32"/>
<evidence type="ECO:0000313" key="2">
    <source>
        <dbReference type="Proteomes" id="UP000318946"/>
    </source>
</evidence>
<proteinExistence type="predicted"/>
<dbReference type="Proteomes" id="UP000318946">
    <property type="component" value="Chromosome"/>
</dbReference>
<evidence type="ECO:0000313" key="1">
    <source>
        <dbReference type="EMBL" id="BBL05295.1"/>
    </source>
</evidence>
<reference evidence="2" key="1">
    <citation type="submission" date="2019-06" db="EMBL/GenBank/DDBJ databases">
        <title>Alistipes onderdonkii subsp. vulgaris subsp. nov., Alistipes dispar sp. nov. and Alistipes communis sp. nov., isolated from human faeces, and creation of Alistipes onderdonkii subsp. onderdonkii subsp. nov.</title>
        <authorList>
            <person name="Sakamoto M."/>
            <person name="Ikeyama N."/>
            <person name="Ogata Y."/>
            <person name="Suda W."/>
            <person name="Iino T."/>
            <person name="Hattori M."/>
            <person name="Ohkuma M."/>
        </authorList>
    </citation>
    <scope>NUCLEOTIDE SEQUENCE [LARGE SCALE GENOMIC DNA]</scope>
    <source>
        <strain evidence="2">5CBH24</strain>
    </source>
</reference>
<organism evidence="1 2">
    <name type="scientific">Alistipes communis</name>
    <dbReference type="NCBI Taxonomy" id="2585118"/>
    <lineage>
        <taxon>Bacteria</taxon>
        <taxon>Pseudomonadati</taxon>
        <taxon>Bacteroidota</taxon>
        <taxon>Bacteroidia</taxon>
        <taxon>Bacteroidales</taxon>
        <taxon>Rikenellaceae</taxon>
        <taxon>Alistipes</taxon>
    </lineage>
</organism>
<sequence length="70" mass="8285">MTFLHSQNVKEVGEKTIKVPPFVKGREHEGRNVKITFYFFTFAECQKSKAGSYTYRYAYRVQTENKQKDV</sequence>
<protein>
    <submittedName>
        <fullName evidence="1">Uncharacterized protein</fullName>
    </submittedName>
</protein>
<dbReference type="EMBL" id="AP019735">
    <property type="protein sequence ID" value="BBL05295.1"/>
    <property type="molecule type" value="Genomic_DNA"/>
</dbReference>
<gene>
    <name evidence="1" type="ORF">A5CBH24_26080</name>
</gene>
<name>A0A4Y1WX32_9BACT</name>
<accession>A0A4Y1WX32</accession>
<dbReference type="KEGG" id="acou:A5CBH24_26080"/>
<keyword evidence="2" id="KW-1185">Reference proteome</keyword>